<dbReference type="RefSeq" id="WP_170216449.1">
    <property type="nucleotide sequence ID" value="NZ_AP019700.1"/>
</dbReference>
<evidence type="ECO:0000313" key="2">
    <source>
        <dbReference type="EMBL" id="ROQ00329.1"/>
    </source>
</evidence>
<accession>A0A3N1MAN4</accession>
<evidence type="ECO:0000313" key="3">
    <source>
        <dbReference type="Proteomes" id="UP000278222"/>
    </source>
</evidence>
<name>A0A3N1MAN4_9PROT</name>
<keyword evidence="1" id="KW-0732">Signal</keyword>
<proteinExistence type="predicted"/>
<organism evidence="2 3">
    <name type="scientific">Stella humosa</name>
    <dbReference type="NCBI Taxonomy" id="94"/>
    <lineage>
        <taxon>Bacteria</taxon>
        <taxon>Pseudomonadati</taxon>
        <taxon>Pseudomonadota</taxon>
        <taxon>Alphaproteobacteria</taxon>
        <taxon>Rhodospirillales</taxon>
        <taxon>Stellaceae</taxon>
        <taxon>Stella</taxon>
    </lineage>
</organism>
<keyword evidence="3" id="KW-1185">Reference proteome</keyword>
<protein>
    <submittedName>
        <fullName evidence="2">Uncharacterized protein (DUF2141 family)</fullName>
    </submittedName>
</protein>
<dbReference type="AlphaFoldDB" id="A0A3N1MAN4"/>
<dbReference type="Proteomes" id="UP000278222">
    <property type="component" value="Unassembled WGS sequence"/>
</dbReference>
<feature type="chain" id="PRO_5018122823" evidence="1">
    <location>
        <begin position="28"/>
        <end position="160"/>
    </location>
</feature>
<comment type="caution">
    <text evidence="2">The sequence shown here is derived from an EMBL/GenBank/DDBJ whole genome shotgun (WGS) entry which is preliminary data.</text>
</comment>
<dbReference type="InterPro" id="IPR018673">
    <property type="entry name" value="DUF2141"/>
</dbReference>
<dbReference type="Pfam" id="PF09912">
    <property type="entry name" value="DUF2141"/>
    <property type="match status" value="1"/>
</dbReference>
<evidence type="ECO:0000256" key="1">
    <source>
        <dbReference type="SAM" id="SignalP"/>
    </source>
</evidence>
<reference evidence="2 3" key="1">
    <citation type="submission" date="2018-11" db="EMBL/GenBank/DDBJ databases">
        <title>Genomic Encyclopedia of Type Strains, Phase IV (KMG-IV): sequencing the most valuable type-strain genomes for metagenomic binning, comparative biology and taxonomic classification.</title>
        <authorList>
            <person name="Goeker M."/>
        </authorList>
    </citation>
    <scope>NUCLEOTIDE SEQUENCE [LARGE SCALE GENOMIC DNA]</scope>
    <source>
        <strain evidence="2 3">DSM 5900</strain>
    </source>
</reference>
<sequence>MKAAWSGRGWAVAGLAALALAGGTATASAQKACEGKPDETRLHITVKGVRAAAGELTITIYPDDAARFLSPRGRIARIRVPAAKPVTTGCVAVPAPGNYAAAVYHDEDGDRKFGRSMVGLPTEGYGFSNDAPATLGLPTLEQARFAARVGDNKLTIHLKY</sequence>
<dbReference type="EMBL" id="RJKX01000013">
    <property type="protein sequence ID" value="ROQ00329.1"/>
    <property type="molecule type" value="Genomic_DNA"/>
</dbReference>
<gene>
    <name evidence="2" type="ORF">EDC65_2125</name>
</gene>
<feature type="signal peptide" evidence="1">
    <location>
        <begin position="1"/>
        <end position="27"/>
    </location>
</feature>